<reference evidence="2" key="1">
    <citation type="journal article" date="2023" name="Front. Plant Sci.">
        <title>Chromosomal-level genome assembly of Melastoma candidum provides insights into trichome evolution.</title>
        <authorList>
            <person name="Zhong Y."/>
            <person name="Wu W."/>
            <person name="Sun C."/>
            <person name="Zou P."/>
            <person name="Liu Y."/>
            <person name="Dai S."/>
            <person name="Zhou R."/>
        </authorList>
    </citation>
    <scope>NUCLEOTIDE SEQUENCE [LARGE SCALE GENOMIC DNA]</scope>
</reference>
<evidence type="ECO:0000313" key="1">
    <source>
        <dbReference type="EMBL" id="KAI4319419.1"/>
    </source>
</evidence>
<gene>
    <name evidence="1" type="ORF">MLD38_033018</name>
</gene>
<sequence>MTDDSSKKIEIPVEYELMASDNPGLLLTPYLLDGQNYLTWSRAMRTALSAKEKLGFIDGTVKKPKAGDPLARHWNRCNSMPIAWIFNSLEKHLQPSATFAGDAKTLWDELKDKYAQGHELNVYRVQSKIGRLRQGGRSVQDYYTEMKQAWDELDCYEEDLGCNCPAATKYLAKREREKAHQFLMGLNADFAAVRTNILSSGPLPPANQVFSLVSQDETERTLEHGQETDGTALVVKTGGSRGGTNSGDGRKEPSGSTGGCRHCGMRNHTINNCFRLHGFPNGWKEKKKGAGGRGKQMGFGPHGAAQIRQPTDPAGGVPGHIQQTRQETHPTEGLRAHVAQAGPSGNAGRFKQLMNLSDDQFHRVMDIVGSSDTGLEDPLTGLHFEEDDCSG</sequence>
<comment type="caution">
    <text evidence="1">The sequence shown here is derived from an EMBL/GenBank/DDBJ whole genome shotgun (WGS) entry which is preliminary data.</text>
</comment>
<proteinExistence type="predicted"/>
<organism evidence="1 2">
    <name type="scientific">Melastoma candidum</name>
    <dbReference type="NCBI Taxonomy" id="119954"/>
    <lineage>
        <taxon>Eukaryota</taxon>
        <taxon>Viridiplantae</taxon>
        <taxon>Streptophyta</taxon>
        <taxon>Embryophyta</taxon>
        <taxon>Tracheophyta</taxon>
        <taxon>Spermatophyta</taxon>
        <taxon>Magnoliopsida</taxon>
        <taxon>eudicotyledons</taxon>
        <taxon>Gunneridae</taxon>
        <taxon>Pentapetalae</taxon>
        <taxon>rosids</taxon>
        <taxon>malvids</taxon>
        <taxon>Myrtales</taxon>
        <taxon>Melastomataceae</taxon>
        <taxon>Melastomatoideae</taxon>
        <taxon>Melastomateae</taxon>
        <taxon>Melastoma</taxon>
    </lineage>
</organism>
<dbReference type="EMBL" id="CM042889">
    <property type="protein sequence ID" value="KAI4319419.1"/>
    <property type="molecule type" value="Genomic_DNA"/>
</dbReference>
<dbReference type="Proteomes" id="UP001057402">
    <property type="component" value="Chromosome 10"/>
</dbReference>
<name>A0ACB9M813_9MYRT</name>
<accession>A0ACB9M813</accession>
<protein>
    <submittedName>
        <fullName evidence="1">Uncharacterized protein</fullName>
    </submittedName>
</protein>
<evidence type="ECO:0000313" key="2">
    <source>
        <dbReference type="Proteomes" id="UP001057402"/>
    </source>
</evidence>
<keyword evidence="2" id="KW-1185">Reference proteome</keyword>